<dbReference type="EMBL" id="RSFE01000006">
    <property type="protein sequence ID" value="RWU09266.1"/>
    <property type="molecule type" value="Genomic_DNA"/>
</dbReference>
<sequence>MRLIRLPQVKDMTGLGRSSVYKLMSEGKFPKAVTLIGRASAWVENEVVEWIEDRITERDLESFSDN</sequence>
<dbReference type="AlphaFoldDB" id="A0A443YYT6"/>
<organism evidence="1 2">
    <name type="scientific">Pseudidiomarina gelatinasegens</name>
    <dbReference type="NCBI Taxonomy" id="2487740"/>
    <lineage>
        <taxon>Bacteria</taxon>
        <taxon>Pseudomonadati</taxon>
        <taxon>Pseudomonadota</taxon>
        <taxon>Gammaproteobacteria</taxon>
        <taxon>Alteromonadales</taxon>
        <taxon>Idiomarinaceae</taxon>
        <taxon>Pseudidiomarina</taxon>
    </lineage>
</organism>
<name>A0A443YYT6_9GAMM</name>
<dbReference type="Gene3D" id="1.10.238.160">
    <property type="match status" value="1"/>
</dbReference>
<dbReference type="RefSeq" id="WP_128352604.1">
    <property type="nucleotide sequence ID" value="NZ_RSFE01000006.1"/>
</dbReference>
<dbReference type="Proteomes" id="UP000288789">
    <property type="component" value="Unassembled WGS sequence"/>
</dbReference>
<comment type="caution">
    <text evidence="1">The sequence shown here is derived from an EMBL/GenBank/DDBJ whole genome shotgun (WGS) entry which is preliminary data.</text>
</comment>
<dbReference type="PANTHER" id="PTHR36154:SF1">
    <property type="entry name" value="DNA-BINDING TRANSCRIPTIONAL ACTIVATOR ALPA"/>
    <property type="match status" value="1"/>
</dbReference>
<dbReference type="PANTHER" id="PTHR36154">
    <property type="entry name" value="DNA-BINDING TRANSCRIPTIONAL ACTIVATOR ALPA"/>
    <property type="match status" value="1"/>
</dbReference>
<evidence type="ECO:0000313" key="2">
    <source>
        <dbReference type="Proteomes" id="UP000288789"/>
    </source>
</evidence>
<gene>
    <name evidence="1" type="ORF">EGC76_08690</name>
</gene>
<accession>A0A443YYT6</accession>
<proteinExistence type="predicted"/>
<dbReference type="InterPro" id="IPR010260">
    <property type="entry name" value="AlpA"/>
</dbReference>
<dbReference type="OrthoDB" id="8455288at2"/>
<evidence type="ECO:0000313" key="1">
    <source>
        <dbReference type="EMBL" id="RWU09266.1"/>
    </source>
</evidence>
<dbReference type="InterPro" id="IPR052931">
    <property type="entry name" value="Prophage_regulatory_activator"/>
</dbReference>
<keyword evidence="2" id="KW-1185">Reference proteome</keyword>
<dbReference type="Pfam" id="PF05930">
    <property type="entry name" value="Phage_AlpA"/>
    <property type="match status" value="1"/>
</dbReference>
<protein>
    <submittedName>
        <fullName evidence="1">AlpA family transcriptional regulator</fullName>
    </submittedName>
</protein>
<reference evidence="1 2" key="1">
    <citation type="submission" date="2018-12" db="EMBL/GenBank/DDBJ databases">
        <authorList>
            <person name="Li A."/>
            <person name="Zhang M."/>
            <person name="Zhu H."/>
        </authorList>
    </citation>
    <scope>NUCLEOTIDE SEQUENCE [LARGE SCALE GENOMIC DNA]</scope>
    <source>
        <strain evidence="1 2">R04H25</strain>
    </source>
</reference>